<evidence type="ECO:0000256" key="1">
    <source>
        <dbReference type="ARBA" id="ARBA00004141"/>
    </source>
</evidence>
<accession>A0A9W4I0K9</accession>
<proteinExistence type="inferred from homology"/>
<comment type="similarity">
    <text evidence="2 6">Belongs to the peroxisomal membrane protein PXMP2/4 family.</text>
</comment>
<dbReference type="PANTHER" id="PTHR11266">
    <property type="entry name" value="PEROXISOMAL MEMBRANE PROTEIN 2, PXMP2 MPV17"/>
    <property type="match status" value="1"/>
</dbReference>
<keyword evidence="3" id="KW-0812">Transmembrane</keyword>
<reference evidence="7" key="1">
    <citation type="submission" date="2021-07" db="EMBL/GenBank/DDBJ databases">
        <authorList>
            <person name="Branca A.L. A."/>
        </authorList>
    </citation>
    <scope>NUCLEOTIDE SEQUENCE</scope>
</reference>
<dbReference type="GO" id="GO:0005739">
    <property type="term" value="C:mitochondrion"/>
    <property type="evidence" value="ECO:0007669"/>
    <property type="project" value="TreeGrafter"/>
</dbReference>
<dbReference type="PANTHER" id="PTHR11266:SF17">
    <property type="entry name" value="PROTEIN MPV17"/>
    <property type="match status" value="1"/>
</dbReference>
<dbReference type="AlphaFoldDB" id="A0A9W4I0K9"/>
<sequence>MHFLIWQCCPGRFAGRLRNFKTPSTCTSKVSSSASFCNCLSHLHFPCIILASVLSTLDCHYVALVLFGSGDALAQQAVDRRGLSKHDFARTGRMALYGGGTFCKSPSSRPMLICVLISAVFGPVATKWFGILQRHVVLGSVATTTAARVAADQIVFAPIQLTCFLSSMALMEGTDPVEKWKNAFGPAYKANLAVWPFVQGVNFAFVPLELRVLVVNVISLGEFHFERSGCRASVTNQPHRLELLPQHDEQR</sequence>
<evidence type="ECO:0000313" key="8">
    <source>
        <dbReference type="Proteomes" id="UP001152649"/>
    </source>
</evidence>
<evidence type="ECO:0000256" key="5">
    <source>
        <dbReference type="ARBA" id="ARBA00023136"/>
    </source>
</evidence>
<evidence type="ECO:0000256" key="4">
    <source>
        <dbReference type="ARBA" id="ARBA00022989"/>
    </source>
</evidence>
<comment type="caution">
    <text evidence="7">The sequence shown here is derived from an EMBL/GenBank/DDBJ whole genome shotgun (WGS) entry which is preliminary data.</text>
</comment>
<protein>
    <submittedName>
        <fullName evidence="7">Uncharacterized protein</fullName>
    </submittedName>
</protein>
<name>A0A9W4I0K9_9EURO</name>
<dbReference type="EMBL" id="CAJVPG010000005">
    <property type="protein sequence ID" value="CAG8221048.1"/>
    <property type="molecule type" value="Genomic_DNA"/>
</dbReference>
<dbReference type="InterPro" id="IPR007248">
    <property type="entry name" value="Mpv17_PMP22"/>
</dbReference>
<dbReference type="Pfam" id="PF04117">
    <property type="entry name" value="Mpv17_PMP22"/>
    <property type="match status" value="1"/>
</dbReference>
<keyword evidence="8" id="KW-1185">Reference proteome</keyword>
<dbReference type="GO" id="GO:0016020">
    <property type="term" value="C:membrane"/>
    <property type="evidence" value="ECO:0007669"/>
    <property type="project" value="UniProtKB-SubCell"/>
</dbReference>
<dbReference type="Proteomes" id="UP001152649">
    <property type="component" value="Unassembled WGS sequence"/>
</dbReference>
<evidence type="ECO:0000256" key="3">
    <source>
        <dbReference type="ARBA" id="ARBA00022692"/>
    </source>
</evidence>
<gene>
    <name evidence="7" type="ORF">PSALAMII_LOCUS56</name>
</gene>
<evidence type="ECO:0000256" key="6">
    <source>
        <dbReference type="RuleBase" id="RU363053"/>
    </source>
</evidence>
<evidence type="ECO:0000256" key="2">
    <source>
        <dbReference type="ARBA" id="ARBA00006824"/>
    </source>
</evidence>
<keyword evidence="4" id="KW-1133">Transmembrane helix</keyword>
<comment type="subcellular location">
    <subcellularLocation>
        <location evidence="1">Membrane</location>
        <topology evidence="1">Multi-pass membrane protein</topology>
    </subcellularLocation>
</comment>
<dbReference type="OrthoDB" id="10248475at2759"/>
<evidence type="ECO:0000313" key="7">
    <source>
        <dbReference type="EMBL" id="CAG8221048.1"/>
    </source>
</evidence>
<organism evidence="7 8">
    <name type="scientific">Penicillium salamii</name>
    <dbReference type="NCBI Taxonomy" id="1612424"/>
    <lineage>
        <taxon>Eukaryota</taxon>
        <taxon>Fungi</taxon>
        <taxon>Dikarya</taxon>
        <taxon>Ascomycota</taxon>
        <taxon>Pezizomycotina</taxon>
        <taxon>Eurotiomycetes</taxon>
        <taxon>Eurotiomycetidae</taxon>
        <taxon>Eurotiales</taxon>
        <taxon>Aspergillaceae</taxon>
        <taxon>Penicillium</taxon>
    </lineage>
</organism>
<keyword evidence="5" id="KW-0472">Membrane</keyword>